<proteinExistence type="predicted"/>
<evidence type="ECO:0000313" key="3">
    <source>
        <dbReference type="EMBL" id="NNU59685.1"/>
    </source>
</evidence>
<dbReference type="EMBL" id="JABFCY010000002">
    <property type="protein sequence ID" value="NNU59685.1"/>
    <property type="molecule type" value="Genomic_DNA"/>
</dbReference>
<protein>
    <recommendedName>
        <fullName evidence="7">Transmembrane protein</fullName>
    </recommendedName>
</protein>
<evidence type="ECO:0000256" key="1">
    <source>
        <dbReference type="SAM" id="MobiDB-lite"/>
    </source>
</evidence>
<dbReference type="Pfam" id="PF11776">
    <property type="entry name" value="RcnB"/>
    <property type="match status" value="1"/>
</dbReference>
<evidence type="ECO:0008006" key="7">
    <source>
        <dbReference type="Google" id="ProtNLM"/>
    </source>
</evidence>
<feature type="region of interest" description="Disordered" evidence="1">
    <location>
        <begin position="23"/>
        <end position="71"/>
    </location>
</feature>
<dbReference type="AlphaFoldDB" id="A0A2P9HGD9"/>
<feature type="chain" id="PRO_5044578368" description="Transmembrane protein" evidence="2">
    <location>
        <begin position="24"/>
        <end position="116"/>
    </location>
</feature>
<sequence length="116" mass="13367">MFKKVILAAVALSFIGAPLAAQAQDYQRKPGPHRMDQKPRPPHGKEFGRKDPRDHGRQHWSKGQRYNDWRRQPEVRDYKRYGLRRPGPGQRWVKVDNQFLLVTTATGIIAGILAGR</sequence>
<evidence type="ECO:0000313" key="6">
    <source>
        <dbReference type="Proteomes" id="UP000574931"/>
    </source>
</evidence>
<dbReference type="Proteomes" id="UP000574931">
    <property type="component" value="Unassembled WGS sequence"/>
</dbReference>
<feature type="compositionally biased region" description="Basic and acidic residues" evidence="1">
    <location>
        <begin position="33"/>
        <end position="57"/>
    </location>
</feature>
<dbReference type="Gene3D" id="3.10.450.160">
    <property type="entry name" value="inner membrane protein cigr"/>
    <property type="match status" value="1"/>
</dbReference>
<reference evidence="4" key="1">
    <citation type="submission" date="2017-12" db="EMBL/GenBank/DDBJ databases">
        <authorList>
            <person name="Hurst M.R.H."/>
        </authorList>
    </citation>
    <scope>NUCLEOTIDE SEQUENCE [LARGE SCALE GENOMIC DNA]</scope>
    <source>
        <strain evidence="4">FI11154</strain>
    </source>
</reference>
<dbReference type="EMBL" id="OOFM01000004">
    <property type="protein sequence ID" value="SPL63143.1"/>
    <property type="molecule type" value="Genomic_DNA"/>
</dbReference>
<dbReference type="Proteomes" id="UP000246073">
    <property type="component" value="Unassembled WGS sequence"/>
</dbReference>
<reference evidence="3 6" key="3">
    <citation type="submission" date="2020-05" db="EMBL/GenBank/DDBJ databases">
        <title>Draft Genome Sequence of Ochrobactrum soli Isolated from Stable Fly Gut.</title>
        <authorList>
            <person name="Pileggi M.T."/>
            <person name="Vazhakkala L.J."/>
            <person name="Wong C.N."/>
        </authorList>
    </citation>
    <scope>NUCLEOTIDE SEQUENCE [LARGE SCALE GENOMIC DNA]</scope>
    <source>
        <strain evidence="3 6">MTP-C0764</strain>
    </source>
</reference>
<organism evidence="4 5">
    <name type="scientific">Ochrobactrum soli</name>
    <dbReference type="NCBI Taxonomy" id="2448455"/>
    <lineage>
        <taxon>Bacteria</taxon>
        <taxon>Pseudomonadati</taxon>
        <taxon>Pseudomonadota</taxon>
        <taxon>Alphaproteobacteria</taxon>
        <taxon>Hyphomicrobiales</taxon>
        <taxon>Brucellaceae</taxon>
        <taxon>Brucella/Ochrobactrum group</taxon>
        <taxon>Ochrobactrum</taxon>
    </lineage>
</organism>
<evidence type="ECO:0000256" key="2">
    <source>
        <dbReference type="SAM" id="SignalP"/>
    </source>
</evidence>
<name>A0A2P9HGD9_9HYPH</name>
<accession>A0A2P9HGD9</accession>
<dbReference type="InterPro" id="IPR024572">
    <property type="entry name" value="RcnB"/>
</dbReference>
<evidence type="ECO:0000313" key="5">
    <source>
        <dbReference type="Proteomes" id="UP000246073"/>
    </source>
</evidence>
<evidence type="ECO:0000313" key="4">
    <source>
        <dbReference type="EMBL" id="SPL63143.1"/>
    </source>
</evidence>
<gene>
    <name evidence="3" type="ORF">HKX02_05340</name>
    <name evidence="4" type="ORF">OHAE_3075</name>
</gene>
<keyword evidence="6" id="KW-1185">Reference proteome</keyword>
<dbReference type="RefSeq" id="WP_109367121.1">
    <property type="nucleotide sequence ID" value="NZ_JABFCY010000002.1"/>
</dbReference>
<feature type="signal peptide" evidence="2">
    <location>
        <begin position="1"/>
        <end position="23"/>
    </location>
</feature>
<keyword evidence="2" id="KW-0732">Signal</keyword>
<reference evidence="5" key="2">
    <citation type="submission" date="2017-12" db="EMBL/GenBank/DDBJ databases">
        <authorList>
            <person name="Diaz M."/>
        </authorList>
    </citation>
    <scope>NUCLEOTIDE SEQUENCE [LARGE SCALE GENOMIC DNA]</scope>
    <source>
        <strain evidence="5">FI11154</strain>
    </source>
</reference>